<dbReference type="EMBL" id="MU001509">
    <property type="protein sequence ID" value="KAF2439518.1"/>
    <property type="molecule type" value="Genomic_DNA"/>
</dbReference>
<keyword evidence="2" id="KW-1185">Reference proteome</keyword>
<dbReference type="AlphaFoldDB" id="A0A9P4PAA4"/>
<dbReference type="Proteomes" id="UP000799764">
    <property type="component" value="Unassembled WGS sequence"/>
</dbReference>
<organism evidence="1 2">
    <name type="scientific">Karstenula rhodostoma CBS 690.94</name>
    <dbReference type="NCBI Taxonomy" id="1392251"/>
    <lineage>
        <taxon>Eukaryota</taxon>
        <taxon>Fungi</taxon>
        <taxon>Dikarya</taxon>
        <taxon>Ascomycota</taxon>
        <taxon>Pezizomycotina</taxon>
        <taxon>Dothideomycetes</taxon>
        <taxon>Pleosporomycetidae</taxon>
        <taxon>Pleosporales</taxon>
        <taxon>Massarineae</taxon>
        <taxon>Didymosphaeriaceae</taxon>
        <taxon>Karstenula</taxon>
    </lineage>
</organism>
<name>A0A9P4PAA4_9PLEO</name>
<proteinExistence type="predicted"/>
<accession>A0A9P4PAA4</accession>
<evidence type="ECO:0000313" key="2">
    <source>
        <dbReference type="Proteomes" id="UP000799764"/>
    </source>
</evidence>
<gene>
    <name evidence="1" type="ORF">P171DRAFT_436164</name>
</gene>
<protein>
    <submittedName>
        <fullName evidence="1">Uncharacterized protein</fullName>
    </submittedName>
</protein>
<sequence length="83" mass="9292">MPAIVELRVLAFVVRRCRVHPSSASRIPRFQERMSIHLTPSLHLVIRMPPGDWSGCVSYSYTPRALHPSPILASFASTSSSFQ</sequence>
<comment type="caution">
    <text evidence="1">The sequence shown here is derived from an EMBL/GenBank/DDBJ whole genome shotgun (WGS) entry which is preliminary data.</text>
</comment>
<reference evidence="1" key="1">
    <citation type="journal article" date="2020" name="Stud. Mycol.">
        <title>101 Dothideomycetes genomes: a test case for predicting lifestyles and emergence of pathogens.</title>
        <authorList>
            <person name="Haridas S."/>
            <person name="Albert R."/>
            <person name="Binder M."/>
            <person name="Bloem J."/>
            <person name="Labutti K."/>
            <person name="Salamov A."/>
            <person name="Andreopoulos B."/>
            <person name="Baker S."/>
            <person name="Barry K."/>
            <person name="Bills G."/>
            <person name="Bluhm B."/>
            <person name="Cannon C."/>
            <person name="Castanera R."/>
            <person name="Culley D."/>
            <person name="Daum C."/>
            <person name="Ezra D."/>
            <person name="Gonzalez J."/>
            <person name="Henrissat B."/>
            <person name="Kuo A."/>
            <person name="Liang C."/>
            <person name="Lipzen A."/>
            <person name="Lutzoni F."/>
            <person name="Magnuson J."/>
            <person name="Mondo S."/>
            <person name="Nolan M."/>
            <person name="Ohm R."/>
            <person name="Pangilinan J."/>
            <person name="Park H.-J."/>
            <person name="Ramirez L."/>
            <person name="Alfaro M."/>
            <person name="Sun H."/>
            <person name="Tritt A."/>
            <person name="Yoshinaga Y."/>
            <person name="Zwiers L.-H."/>
            <person name="Turgeon B."/>
            <person name="Goodwin S."/>
            <person name="Spatafora J."/>
            <person name="Crous P."/>
            <person name="Grigoriev I."/>
        </authorList>
    </citation>
    <scope>NUCLEOTIDE SEQUENCE</scope>
    <source>
        <strain evidence="1">CBS 690.94</strain>
    </source>
</reference>
<evidence type="ECO:0000313" key="1">
    <source>
        <dbReference type="EMBL" id="KAF2439518.1"/>
    </source>
</evidence>